<dbReference type="OrthoDB" id="47410at2759"/>
<organism evidence="1 2">
    <name type="scientific">Thalassiosira oceanica</name>
    <name type="common">Marine diatom</name>
    <dbReference type="NCBI Taxonomy" id="159749"/>
    <lineage>
        <taxon>Eukaryota</taxon>
        <taxon>Sar</taxon>
        <taxon>Stramenopiles</taxon>
        <taxon>Ochrophyta</taxon>
        <taxon>Bacillariophyta</taxon>
        <taxon>Coscinodiscophyceae</taxon>
        <taxon>Thalassiosirophycidae</taxon>
        <taxon>Thalassiosirales</taxon>
        <taxon>Thalassiosiraceae</taxon>
        <taxon>Thalassiosira</taxon>
    </lineage>
</organism>
<accession>K0RNT5</accession>
<feature type="non-terminal residue" evidence="1">
    <location>
        <position position="66"/>
    </location>
</feature>
<comment type="caution">
    <text evidence="1">The sequence shown here is derived from an EMBL/GenBank/DDBJ whole genome shotgun (WGS) entry which is preliminary data.</text>
</comment>
<dbReference type="Proteomes" id="UP000266841">
    <property type="component" value="Unassembled WGS sequence"/>
</dbReference>
<dbReference type="AlphaFoldDB" id="K0RNT5"/>
<proteinExistence type="predicted"/>
<reference evidence="1 2" key="1">
    <citation type="journal article" date="2012" name="Genome Biol.">
        <title>Genome and low-iron response of an oceanic diatom adapted to chronic iron limitation.</title>
        <authorList>
            <person name="Lommer M."/>
            <person name="Specht M."/>
            <person name="Roy A.S."/>
            <person name="Kraemer L."/>
            <person name="Andreson R."/>
            <person name="Gutowska M.A."/>
            <person name="Wolf J."/>
            <person name="Bergner S.V."/>
            <person name="Schilhabel M.B."/>
            <person name="Klostermeier U.C."/>
            <person name="Beiko R.G."/>
            <person name="Rosenstiel P."/>
            <person name="Hippler M."/>
            <person name="Laroche J."/>
        </authorList>
    </citation>
    <scope>NUCLEOTIDE SEQUENCE [LARGE SCALE GENOMIC DNA]</scope>
    <source>
        <strain evidence="1 2">CCMP1005</strain>
    </source>
</reference>
<evidence type="ECO:0000313" key="1">
    <source>
        <dbReference type="EMBL" id="EJK54685.1"/>
    </source>
</evidence>
<keyword evidence="2" id="KW-1185">Reference proteome</keyword>
<sequence>MQYCMFSTKEESTSPPLDKKGKRFIQQVCGKFLYYGRAVDSTLLMPISAIASQQANPTEETMRLTM</sequence>
<evidence type="ECO:0000313" key="2">
    <source>
        <dbReference type="Proteomes" id="UP000266841"/>
    </source>
</evidence>
<dbReference type="EMBL" id="AGNL01035449">
    <property type="protein sequence ID" value="EJK54685.1"/>
    <property type="molecule type" value="Genomic_DNA"/>
</dbReference>
<name>K0RNT5_THAOC</name>
<protein>
    <submittedName>
        <fullName evidence="1">Uncharacterized protein</fullName>
    </submittedName>
</protein>
<gene>
    <name evidence="1" type="ORF">THAOC_25667</name>
</gene>